<accession>A0A813KZ19</accession>
<evidence type="ECO:0000256" key="6">
    <source>
        <dbReference type="SAM" id="MobiDB-lite"/>
    </source>
</evidence>
<proteinExistence type="inferred from homology"/>
<name>A0A813KZ19_POLGL</name>
<evidence type="ECO:0000256" key="3">
    <source>
        <dbReference type="ARBA" id="ARBA00023186"/>
    </source>
</evidence>
<evidence type="ECO:0000256" key="2">
    <source>
        <dbReference type="ARBA" id="ARBA00022801"/>
    </source>
</evidence>
<keyword evidence="3" id="KW-0143">Chaperone</keyword>
<evidence type="ECO:0000313" key="10">
    <source>
        <dbReference type="Proteomes" id="UP000626109"/>
    </source>
</evidence>
<comment type="catalytic activity">
    <reaction evidence="5">
        <text>GTP + H2O = GDP + phosphate + H(+)</text>
        <dbReference type="Rhea" id="RHEA:19669"/>
        <dbReference type="ChEBI" id="CHEBI:15377"/>
        <dbReference type="ChEBI" id="CHEBI:15378"/>
        <dbReference type="ChEBI" id="CHEBI:37565"/>
        <dbReference type="ChEBI" id="CHEBI:43474"/>
        <dbReference type="ChEBI" id="CHEBI:58189"/>
    </reaction>
    <physiologicalReaction direction="left-to-right" evidence="5">
        <dbReference type="Rhea" id="RHEA:19670"/>
    </physiologicalReaction>
</comment>
<evidence type="ECO:0008006" key="11">
    <source>
        <dbReference type="Google" id="ProtNLM"/>
    </source>
</evidence>
<sequence length="509" mass="55235">MFQAICAAMAPKRKTLRFEVGTRVECNAQGWETGTVVKHWYRDPSWTAKRVVPYQVKLDHGPTIFAPLDDDKVIRKVTGILSVGQIPVTILTGFLGAGKTTLLNYILTAQHGKKYAVIENEFGAVAIDNQLLDQAVGKLDTVESITVLDNGCLCCTVRDDLIAAIKDIIKTVEDRYAKGITDAMLDGILIETTGMADPGPIVKTFGMDDDVKKYCKIDGIVTVVDCKHFLTQLNRERTDGSVNENAQQVGFADKLLLNKIDVCDRAKIDETRAVIRGINSFVPILECCLSKKPNEVPLGELLAIEAFDAAKLLMQQGGQDEVNLVKAPEDGHGTGHGEGHGDGGNHGEGHGGGHEGSHEGGHGDCASDEAHGEAQEGHGGGHGGGPPAQEAGHGHSHVASRHDTDVKSMVLEKEGAGIDMHKFDKFLGKIIEERSVDLYRYKGVLAAMQADKMILYILQGVHDMPEITFSGEWPEGKPVKTQVVLIGRKLDQQRYRKEFEACYEAGSHS</sequence>
<comment type="caution">
    <text evidence="9">The sequence shown here is derived from an EMBL/GenBank/DDBJ whole genome shotgun (WGS) entry which is preliminary data.</text>
</comment>
<dbReference type="Proteomes" id="UP000626109">
    <property type="component" value="Unassembled WGS sequence"/>
</dbReference>
<dbReference type="SUPFAM" id="SSF90002">
    <property type="entry name" value="Hypothetical protein YjiA, C-terminal domain"/>
    <property type="match status" value="1"/>
</dbReference>
<feature type="compositionally biased region" description="Basic and acidic residues" evidence="6">
    <location>
        <begin position="327"/>
        <end position="362"/>
    </location>
</feature>
<feature type="compositionally biased region" description="Gly residues" evidence="6">
    <location>
        <begin position="377"/>
        <end position="386"/>
    </location>
</feature>
<keyword evidence="2" id="KW-0378">Hydrolase</keyword>
<evidence type="ECO:0000259" key="8">
    <source>
        <dbReference type="Pfam" id="PF07683"/>
    </source>
</evidence>
<feature type="region of interest" description="Disordered" evidence="6">
    <location>
        <begin position="325"/>
        <end position="402"/>
    </location>
</feature>
<dbReference type="Gene3D" id="3.30.1220.10">
    <property type="entry name" value="CobW-like, C-terminal domain"/>
    <property type="match status" value="1"/>
</dbReference>
<feature type="domain" description="CobW C-terminal" evidence="8">
    <location>
        <begin position="408"/>
        <end position="502"/>
    </location>
</feature>
<comment type="similarity">
    <text evidence="4">Belongs to the SIMIBI class G3E GTPase family. ZNG1 subfamily.</text>
</comment>
<evidence type="ECO:0000256" key="1">
    <source>
        <dbReference type="ARBA" id="ARBA00022741"/>
    </source>
</evidence>
<dbReference type="SUPFAM" id="SSF52540">
    <property type="entry name" value="P-loop containing nucleoside triphosphate hydrolases"/>
    <property type="match status" value="1"/>
</dbReference>
<evidence type="ECO:0000256" key="5">
    <source>
        <dbReference type="ARBA" id="ARBA00049117"/>
    </source>
</evidence>
<dbReference type="Pfam" id="PF02492">
    <property type="entry name" value="cobW"/>
    <property type="match status" value="1"/>
</dbReference>
<dbReference type="Gene3D" id="3.40.50.300">
    <property type="entry name" value="P-loop containing nucleotide triphosphate hydrolases"/>
    <property type="match status" value="1"/>
</dbReference>
<reference evidence="9" key="1">
    <citation type="submission" date="2021-02" db="EMBL/GenBank/DDBJ databases">
        <authorList>
            <person name="Dougan E. K."/>
            <person name="Rhodes N."/>
            <person name="Thang M."/>
            <person name="Chan C."/>
        </authorList>
    </citation>
    <scope>NUCLEOTIDE SEQUENCE</scope>
</reference>
<dbReference type="InterPro" id="IPR051316">
    <property type="entry name" value="Zinc-reg_GTPase_activator"/>
</dbReference>
<dbReference type="PANTHER" id="PTHR13748">
    <property type="entry name" value="COBW-RELATED"/>
    <property type="match status" value="1"/>
</dbReference>
<dbReference type="InterPro" id="IPR036627">
    <property type="entry name" value="CobW-likC_sf"/>
</dbReference>
<dbReference type="InterPro" id="IPR011629">
    <property type="entry name" value="CobW-like_C"/>
</dbReference>
<evidence type="ECO:0000256" key="4">
    <source>
        <dbReference type="ARBA" id="ARBA00034320"/>
    </source>
</evidence>
<feature type="domain" description="CobW/HypB/UreG nucleotide-binding" evidence="7">
    <location>
        <begin position="87"/>
        <end position="284"/>
    </location>
</feature>
<dbReference type="Pfam" id="PF07683">
    <property type="entry name" value="CobW_C"/>
    <property type="match status" value="1"/>
</dbReference>
<dbReference type="CDD" id="cd03112">
    <property type="entry name" value="CobW-like"/>
    <property type="match status" value="1"/>
</dbReference>
<organism evidence="9 10">
    <name type="scientific">Polarella glacialis</name>
    <name type="common">Dinoflagellate</name>
    <dbReference type="NCBI Taxonomy" id="89957"/>
    <lineage>
        <taxon>Eukaryota</taxon>
        <taxon>Sar</taxon>
        <taxon>Alveolata</taxon>
        <taxon>Dinophyceae</taxon>
        <taxon>Suessiales</taxon>
        <taxon>Suessiaceae</taxon>
        <taxon>Polarella</taxon>
    </lineage>
</organism>
<dbReference type="GO" id="GO:0016787">
    <property type="term" value="F:hydrolase activity"/>
    <property type="evidence" value="ECO:0007669"/>
    <property type="project" value="UniProtKB-KW"/>
</dbReference>
<dbReference type="GO" id="GO:0000166">
    <property type="term" value="F:nucleotide binding"/>
    <property type="evidence" value="ECO:0007669"/>
    <property type="project" value="UniProtKB-KW"/>
</dbReference>
<dbReference type="GO" id="GO:0005737">
    <property type="term" value="C:cytoplasm"/>
    <property type="evidence" value="ECO:0007669"/>
    <property type="project" value="TreeGrafter"/>
</dbReference>
<dbReference type="EMBL" id="CAJNNW010032797">
    <property type="protein sequence ID" value="CAE8715472.1"/>
    <property type="molecule type" value="Genomic_DNA"/>
</dbReference>
<dbReference type="InterPro" id="IPR003495">
    <property type="entry name" value="CobW/HypB/UreG_nucleotide-bd"/>
</dbReference>
<gene>
    <name evidence="9" type="ORF">PGLA2088_LOCUS38563</name>
</gene>
<evidence type="ECO:0000259" key="7">
    <source>
        <dbReference type="Pfam" id="PF02492"/>
    </source>
</evidence>
<protein>
    <recommendedName>
        <fullName evidence="11">CobW C-terminal domain-containing protein</fullName>
    </recommendedName>
</protein>
<evidence type="ECO:0000313" key="9">
    <source>
        <dbReference type="EMBL" id="CAE8715472.1"/>
    </source>
</evidence>
<dbReference type="AlphaFoldDB" id="A0A813KZ19"/>
<dbReference type="InterPro" id="IPR027417">
    <property type="entry name" value="P-loop_NTPase"/>
</dbReference>
<dbReference type="PANTHER" id="PTHR13748:SF62">
    <property type="entry name" value="COBW DOMAIN-CONTAINING PROTEIN"/>
    <property type="match status" value="1"/>
</dbReference>
<keyword evidence="1" id="KW-0547">Nucleotide-binding</keyword>